<evidence type="ECO:0000259" key="2">
    <source>
        <dbReference type="Pfam" id="PF02470"/>
    </source>
</evidence>
<keyword evidence="1" id="KW-0472">Membrane</keyword>
<reference evidence="3 4" key="1">
    <citation type="submission" date="2020-04" db="EMBL/GenBank/DDBJ databases">
        <title>MicrobeNet Type strains.</title>
        <authorList>
            <person name="Nicholson A.C."/>
        </authorList>
    </citation>
    <scope>NUCLEOTIDE SEQUENCE [LARGE SCALE GENOMIC DNA]</scope>
    <source>
        <strain evidence="3 4">ATCC BAA-14</strain>
    </source>
</reference>
<evidence type="ECO:0000313" key="4">
    <source>
        <dbReference type="Proteomes" id="UP000563898"/>
    </source>
</evidence>
<organism evidence="3 4">
    <name type="scientific">Gordonia polyisoprenivorans</name>
    <dbReference type="NCBI Taxonomy" id="84595"/>
    <lineage>
        <taxon>Bacteria</taxon>
        <taxon>Bacillati</taxon>
        <taxon>Actinomycetota</taxon>
        <taxon>Actinomycetes</taxon>
        <taxon>Mycobacteriales</taxon>
        <taxon>Gordoniaceae</taxon>
        <taxon>Gordonia</taxon>
    </lineage>
</organism>
<dbReference type="InterPro" id="IPR003399">
    <property type="entry name" value="Mce/MlaD"/>
</dbReference>
<feature type="transmembrane region" description="Helical" evidence="1">
    <location>
        <begin position="18"/>
        <end position="40"/>
    </location>
</feature>
<name>A0A846WU06_9ACTN</name>
<comment type="caution">
    <text evidence="3">The sequence shown here is derived from an EMBL/GenBank/DDBJ whole genome shotgun (WGS) entry which is preliminary data.</text>
</comment>
<evidence type="ECO:0000313" key="3">
    <source>
        <dbReference type="EMBL" id="NKY05208.1"/>
    </source>
</evidence>
<dbReference type="InterPro" id="IPR052336">
    <property type="entry name" value="MlaD_Phospholipid_Transporter"/>
</dbReference>
<dbReference type="RefSeq" id="WP_006370718.1">
    <property type="nucleotide sequence ID" value="NZ_JAAXPC010000030.1"/>
</dbReference>
<sequence>MPSVATQSVRRWGESDRLVGVAVVGVVLVVLATFAYLYAYPPSQKDLEFRTQDASVITVGEAIRVAGIDVGKVTEVALGGDSVAVKARIDSSTFLGDQSRVEVRMLTPVGGYAISVISLGDTPLEGEIPIDRVRVPYTIGDVLQSVPSVTDRVDAPTVHANLDQLSDALQGNSDSLRSMVNGLDSVAGVLDQQRDQVRTIADLASEYLQQLNQNRDFVFALIDKIDQVAMTYHINHAGFNRAFDLFGDWLARITPLMRFYLDHSPEIGQHVQYLRDLVARMQQSMGGTIDGLMALRARLLDAIGPGNSAGERNWTSTVCIPVPGQEC</sequence>
<dbReference type="Proteomes" id="UP000563898">
    <property type="component" value="Unassembled WGS sequence"/>
</dbReference>
<protein>
    <submittedName>
        <fullName evidence="3">MCE family protein</fullName>
    </submittedName>
</protein>
<evidence type="ECO:0000256" key="1">
    <source>
        <dbReference type="SAM" id="Phobius"/>
    </source>
</evidence>
<dbReference type="GO" id="GO:0005576">
    <property type="term" value="C:extracellular region"/>
    <property type="evidence" value="ECO:0007669"/>
    <property type="project" value="TreeGrafter"/>
</dbReference>
<dbReference type="Pfam" id="PF02470">
    <property type="entry name" value="MlaD"/>
    <property type="match status" value="1"/>
</dbReference>
<gene>
    <name evidence="3" type="ORF">HGA05_26995</name>
</gene>
<accession>A0A846WU06</accession>
<dbReference type="AlphaFoldDB" id="A0A846WU06"/>
<dbReference type="EMBL" id="JAAXPC010000030">
    <property type="protein sequence ID" value="NKY05208.1"/>
    <property type="molecule type" value="Genomic_DNA"/>
</dbReference>
<proteinExistence type="predicted"/>
<dbReference type="PANTHER" id="PTHR33371:SF18">
    <property type="entry name" value="MCE-FAMILY PROTEIN MCE3C"/>
    <property type="match status" value="1"/>
</dbReference>
<keyword evidence="1" id="KW-0812">Transmembrane</keyword>
<keyword evidence="1" id="KW-1133">Transmembrane helix</keyword>
<feature type="domain" description="Mce/MlaD" evidence="2">
    <location>
        <begin position="46"/>
        <end position="116"/>
    </location>
</feature>
<dbReference type="PANTHER" id="PTHR33371">
    <property type="entry name" value="INTERMEMBRANE PHOSPHOLIPID TRANSPORT SYSTEM BINDING PROTEIN MLAD-RELATED"/>
    <property type="match status" value="1"/>
</dbReference>